<evidence type="ECO:0000313" key="11">
    <source>
        <dbReference type="EMBL" id="KAA1246649.1"/>
    </source>
</evidence>
<dbReference type="Gene3D" id="3.30.200.20">
    <property type="entry name" value="Phosphorylase Kinase, domain 1"/>
    <property type="match status" value="1"/>
</dbReference>
<evidence type="ECO:0000256" key="6">
    <source>
        <dbReference type="ARBA" id="ARBA00022840"/>
    </source>
</evidence>
<dbReference type="Proteomes" id="UP000324701">
    <property type="component" value="Unassembled WGS sequence"/>
</dbReference>
<organism evidence="11 12">
    <name type="scientific">Mycobacterium simiae</name>
    <name type="common">Mycobacterium habana</name>
    <dbReference type="NCBI Taxonomy" id="1784"/>
    <lineage>
        <taxon>Bacteria</taxon>
        <taxon>Bacillati</taxon>
        <taxon>Actinomycetota</taxon>
        <taxon>Actinomycetes</taxon>
        <taxon>Mycobacteriales</taxon>
        <taxon>Mycobacteriaceae</taxon>
        <taxon>Mycobacterium</taxon>
        <taxon>Mycobacterium simiae complex</taxon>
    </lineage>
</organism>
<feature type="compositionally biased region" description="Pro residues" evidence="9">
    <location>
        <begin position="305"/>
        <end position="316"/>
    </location>
</feature>
<dbReference type="GO" id="GO:0005524">
    <property type="term" value="F:ATP binding"/>
    <property type="evidence" value="ECO:0007669"/>
    <property type="project" value="UniProtKB-KW"/>
</dbReference>
<evidence type="ECO:0000313" key="12">
    <source>
        <dbReference type="Proteomes" id="UP000324701"/>
    </source>
</evidence>
<dbReference type="Gene3D" id="1.10.510.10">
    <property type="entry name" value="Transferase(Phosphotransferase) domain 1"/>
    <property type="match status" value="1"/>
</dbReference>
<accession>A0A5B1BHY0</accession>
<feature type="domain" description="Protein kinase" evidence="10">
    <location>
        <begin position="12"/>
        <end position="273"/>
    </location>
</feature>
<evidence type="ECO:0000256" key="2">
    <source>
        <dbReference type="ARBA" id="ARBA00022527"/>
    </source>
</evidence>
<keyword evidence="3" id="KW-0808">Transferase</keyword>
<comment type="catalytic activity">
    <reaction evidence="8">
        <text>L-seryl-[protein] + ATP = O-phospho-L-seryl-[protein] + ADP + H(+)</text>
        <dbReference type="Rhea" id="RHEA:17989"/>
        <dbReference type="Rhea" id="RHEA-COMP:9863"/>
        <dbReference type="Rhea" id="RHEA-COMP:11604"/>
        <dbReference type="ChEBI" id="CHEBI:15378"/>
        <dbReference type="ChEBI" id="CHEBI:29999"/>
        <dbReference type="ChEBI" id="CHEBI:30616"/>
        <dbReference type="ChEBI" id="CHEBI:83421"/>
        <dbReference type="ChEBI" id="CHEBI:456216"/>
        <dbReference type="EC" id="2.7.11.1"/>
    </reaction>
</comment>
<dbReference type="InterPro" id="IPR011009">
    <property type="entry name" value="Kinase-like_dom_sf"/>
</dbReference>
<dbReference type="SUPFAM" id="SSF56112">
    <property type="entry name" value="Protein kinase-like (PK-like)"/>
    <property type="match status" value="1"/>
</dbReference>
<keyword evidence="2 11" id="KW-0723">Serine/threonine-protein kinase</keyword>
<evidence type="ECO:0000256" key="8">
    <source>
        <dbReference type="ARBA" id="ARBA00048679"/>
    </source>
</evidence>
<proteinExistence type="predicted"/>
<keyword evidence="12" id="KW-1185">Reference proteome</keyword>
<dbReference type="InterPro" id="IPR000719">
    <property type="entry name" value="Prot_kinase_dom"/>
</dbReference>
<evidence type="ECO:0000259" key="10">
    <source>
        <dbReference type="PROSITE" id="PS50011"/>
    </source>
</evidence>
<evidence type="ECO:0000256" key="4">
    <source>
        <dbReference type="ARBA" id="ARBA00022741"/>
    </source>
</evidence>
<dbReference type="OrthoDB" id="9762169at2"/>
<keyword evidence="6" id="KW-0067">ATP-binding</keyword>
<gene>
    <name evidence="11" type="ORF">F0Q45_23145</name>
</gene>
<sequence length="482" mass="51845">MPLGEGQTFAGFRIVRLLGSGGMGEVYLAQHPRLPRREALKVLPAAMSANREFRGRFNREGMIAATLFHPHIVAIHDRGEHDGQLWISMDYIDGTDAGRILRERFPHGLPAREVATIVSALADALDYAHDNGLLHRDVKPSNILITHPLSRQQRVLLADFGISRWMADDEAITQTNMVVGTLNYAAPEQLTGELMDARTDQYALAATTYQLLTGSPPFENSNPAVVVGHHLNSAPPSLTGRGLGHLDAVLHTALAKNPSDRFARCSDFADAFAAQIEARPDPADPAYATRAASSSPEPTARMPAATPPPSPPPQPVPARMASSQWPLVVGVIAVALIAAGVILDLRTSQPNQSSPPSAASALQPTTSAAVWPTTGATAPPITYGAMRAFITSYYGDLPSHPSQAWTKLDIGYQQRTGWSSYLDFWSTVRSVTVLSVAPRDATSVTAHLRYLGADGHVQTEERWFRIVSVAGTLLIGDSEVVG</sequence>
<evidence type="ECO:0000256" key="7">
    <source>
        <dbReference type="ARBA" id="ARBA00047899"/>
    </source>
</evidence>
<dbReference type="SMART" id="SM00220">
    <property type="entry name" value="S_TKc"/>
    <property type="match status" value="1"/>
</dbReference>
<name>A0A5B1BHY0_MYCSI</name>
<dbReference type="GO" id="GO:0004674">
    <property type="term" value="F:protein serine/threonine kinase activity"/>
    <property type="evidence" value="ECO:0007669"/>
    <property type="project" value="UniProtKB-KW"/>
</dbReference>
<comment type="caution">
    <text evidence="11">The sequence shown here is derived from an EMBL/GenBank/DDBJ whole genome shotgun (WGS) entry which is preliminary data.</text>
</comment>
<dbReference type="GO" id="GO:0080090">
    <property type="term" value="P:regulation of primary metabolic process"/>
    <property type="evidence" value="ECO:0007669"/>
    <property type="project" value="UniProtKB-ARBA"/>
</dbReference>
<dbReference type="PANTHER" id="PTHR43289:SF6">
    <property type="entry name" value="SERINE_THREONINE-PROTEIN KINASE NEKL-3"/>
    <property type="match status" value="1"/>
</dbReference>
<dbReference type="InterPro" id="IPR008271">
    <property type="entry name" value="Ser/Thr_kinase_AS"/>
</dbReference>
<dbReference type="EMBL" id="VTZN01000217">
    <property type="protein sequence ID" value="KAA1246649.1"/>
    <property type="molecule type" value="Genomic_DNA"/>
</dbReference>
<dbReference type="FunFam" id="3.30.200.20:FF:000035">
    <property type="entry name" value="Serine/threonine protein kinase Stk1"/>
    <property type="match status" value="1"/>
</dbReference>
<dbReference type="PANTHER" id="PTHR43289">
    <property type="entry name" value="MITOGEN-ACTIVATED PROTEIN KINASE KINASE KINASE 20-RELATED"/>
    <property type="match status" value="1"/>
</dbReference>
<keyword evidence="5 11" id="KW-0418">Kinase</keyword>
<protein>
    <recommendedName>
        <fullName evidence="1">non-specific serine/threonine protein kinase</fullName>
        <ecNumber evidence="1">2.7.11.1</ecNumber>
    </recommendedName>
</protein>
<dbReference type="RefSeq" id="WP_149656130.1">
    <property type="nucleotide sequence ID" value="NZ_VTZN01000217.1"/>
</dbReference>
<dbReference type="AlphaFoldDB" id="A0A5B1BHY0"/>
<dbReference type="PROSITE" id="PS50011">
    <property type="entry name" value="PROTEIN_KINASE_DOM"/>
    <property type="match status" value="1"/>
</dbReference>
<evidence type="ECO:0000256" key="3">
    <source>
        <dbReference type="ARBA" id="ARBA00022679"/>
    </source>
</evidence>
<evidence type="ECO:0000256" key="9">
    <source>
        <dbReference type="SAM" id="MobiDB-lite"/>
    </source>
</evidence>
<keyword evidence="4" id="KW-0547">Nucleotide-binding</keyword>
<reference evidence="11 12" key="1">
    <citation type="submission" date="2019-09" db="EMBL/GenBank/DDBJ databases">
        <title>Report of infection by Mycobacterium simiae a patient suffering from pulmonary tuberculosis.</title>
        <authorList>
            <person name="Mohanty P.S."/>
            <person name="Bansal A.K."/>
            <person name="Singh H."/>
            <person name="Sharma S."/>
            <person name="Patil S.A."/>
            <person name="Upadhaya P."/>
            <person name="Singh P.K."/>
            <person name="Kumar D."/>
            <person name="Kumar S."/>
            <person name="Singh R.K."/>
            <person name="Chaudhary B."/>
        </authorList>
    </citation>
    <scope>NUCLEOTIDE SEQUENCE [LARGE SCALE GENOMIC DNA]</scope>
    <source>
        <strain evidence="11 12">JAL-560-SIM</strain>
    </source>
</reference>
<dbReference type="Pfam" id="PF00069">
    <property type="entry name" value="Pkinase"/>
    <property type="match status" value="1"/>
</dbReference>
<evidence type="ECO:0000256" key="1">
    <source>
        <dbReference type="ARBA" id="ARBA00012513"/>
    </source>
</evidence>
<dbReference type="CDD" id="cd14014">
    <property type="entry name" value="STKc_PknB_like"/>
    <property type="match status" value="1"/>
</dbReference>
<evidence type="ECO:0000256" key="5">
    <source>
        <dbReference type="ARBA" id="ARBA00022777"/>
    </source>
</evidence>
<dbReference type="PROSITE" id="PS00108">
    <property type="entry name" value="PROTEIN_KINASE_ST"/>
    <property type="match status" value="1"/>
</dbReference>
<feature type="region of interest" description="Disordered" evidence="9">
    <location>
        <begin position="280"/>
        <end position="319"/>
    </location>
</feature>
<comment type="catalytic activity">
    <reaction evidence="7">
        <text>L-threonyl-[protein] + ATP = O-phospho-L-threonyl-[protein] + ADP + H(+)</text>
        <dbReference type="Rhea" id="RHEA:46608"/>
        <dbReference type="Rhea" id="RHEA-COMP:11060"/>
        <dbReference type="Rhea" id="RHEA-COMP:11605"/>
        <dbReference type="ChEBI" id="CHEBI:15378"/>
        <dbReference type="ChEBI" id="CHEBI:30013"/>
        <dbReference type="ChEBI" id="CHEBI:30616"/>
        <dbReference type="ChEBI" id="CHEBI:61977"/>
        <dbReference type="ChEBI" id="CHEBI:456216"/>
        <dbReference type="EC" id="2.7.11.1"/>
    </reaction>
</comment>
<dbReference type="EC" id="2.7.11.1" evidence="1"/>